<keyword evidence="2" id="KW-0812">Transmembrane</keyword>
<keyword evidence="2" id="KW-1133">Transmembrane helix</keyword>
<keyword evidence="4" id="KW-1185">Reference proteome</keyword>
<feature type="transmembrane region" description="Helical" evidence="2">
    <location>
        <begin position="45"/>
        <end position="65"/>
    </location>
</feature>
<proteinExistence type="predicted"/>
<dbReference type="RefSeq" id="WP_208046855.1">
    <property type="nucleotide sequence ID" value="NZ_JAGDYL010000031.1"/>
</dbReference>
<accession>A0A939M3P6</accession>
<comment type="caution">
    <text evidence="3">The sequence shown here is derived from an EMBL/GenBank/DDBJ whole genome shotgun (WGS) entry which is preliminary data.</text>
</comment>
<feature type="compositionally biased region" description="Polar residues" evidence="1">
    <location>
        <begin position="29"/>
        <end position="38"/>
    </location>
</feature>
<dbReference type="EMBL" id="JAGDYL010000031">
    <property type="protein sequence ID" value="MBO1806400.1"/>
    <property type="molecule type" value="Genomic_DNA"/>
</dbReference>
<evidence type="ECO:0000256" key="2">
    <source>
        <dbReference type="SAM" id="Phobius"/>
    </source>
</evidence>
<dbReference type="NCBIfam" id="TIGR01167">
    <property type="entry name" value="LPXTG_anchor"/>
    <property type="match status" value="1"/>
</dbReference>
<protein>
    <submittedName>
        <fullName evidence="3">LPXTG cell wall anchor domain-containing protein</fullName>
    </submittedName>
</protein>
<keyword evidence="2" id="KW-0472">Membrane</keyword>
<name>A0A939M3P6_9MICO</name>
<evidence type="ECO:0000313" key="4">
    <source>
        <dbReference type="Proteomes" id="UP000664398"/>
    </source>
</evidence>
<feature type="region of interest" description="Disordered" evidence="1">
    <location>
        <begin position="1"/>
        <end position="40"/>
    </location>
</feature>
<dbReference type="Proteomes" id="UP000664398">
    <property type="component" value="Unassembled WGS sequence"/>
</dbReference>
<sequence>MTVTCGGVTLTGSFSVTGAPDGGKGSGTVSGSPKSLASTGGADHAALFVGGAAALLVAGAAVMIVTMRRRRIDS</sequence>
<organism evidence="3 4">
    <name type="scientific">Leucobacter ruminantium</name>
    <dbReference type="NCBI Taxonomy" id="1289170"/>
    <lineage>
        <taxon>Bacteria</taxon>
        <taxon>Bacillati</taxon>
        <taxon>Actinomycetota</taxon>
        <taxon>Actinomycetes</taxon>
        <taxon>Micrococcales</taxon>
        <taxon>Microbacteriaceae</taxon>
        <taxon>Leucobacter</taxon>
    </lineage>
</organism>
<evidence type="ECO:0000256" key="1">
    <source>
        <dbReference type="SAM" id="MobiDB-lite"/>
    </source>
</evidence>
<gene>
    <name evidence="3" type="ORF">J4H91_13920</name>
</gene>
<dbReference type="AlphaFoldDB" id="A0A939M3P6"/>
<reference evidence="3" key="1">
    <citation type="submission" date="2021-03" db="EMBL/GenBank/DDBJ databases">
        <title>Leucobacter chromiisoli sp. nov., isolated from chromium-containing soil of chemical plant.</title>
        <authorList>
            <person name="Xu Z."/>
        </authorList>
    </citation>
    <scope>NUCLEOTIDE SEQUENCE</scope>
    <source>
        <strain evidence="3">A2</strain>
    </source>
</reference>
<evidence type="ECO:0000313" key="3">
    <source>
        <dbReference type="EMBL" id="MBO1806400.1"/>
    </source>
</evidence>